<name>A0ABR0EHI9_ZASCE</name>
<proteinExistence type="predicted"/>
<keyword evidence="5" id="KW-1185">Reference proteome</keyword>
<feature type="domain" description="F-box" evidence="3">
    <location>
        <begin position="91"/>
        <end position="124"/>
    </location>
</feature>
<dbReference type="Pfam" id="PF00646">
    <property type="entry name" value="F-box"/>
    <property type="match status" value="1"/>
</dbReference>
<feature type="compositionally biased region" description="Polar residues" evidence="2">
    <location>
        <begin position="318"/>
        <end position="327"/>
    </location>
</feature>
<evidence type="ECO:0000256" key="1">
    <source>
        <dbReference type="SAM" id="Coils"/>
    </source>
</evidence>
<reference evidence="4 5" key="1">
    <citation type="journal article" date="2023" name="G3 (Bethesda)">
        <title>A chromosome-level genome assembly of Zasmidium syzygii isolated from banana leaves.</title>
        <authorList>
            <person name="van Westerhoven A.C."/>
            <person name="Mehrabi R."/>
            <person name="Talebi R."/>
            <person name="Steentjes M.B.F."/>
            <person name="Corcolon B."/>
            <person name="Chong P.A."/>
            <person name="Kema G.H.J."/>
            <person name="Seidl M.F."/>
        </authorList>
    </citation>
    <scope>NUCLEOTIDE SEQUENCE [LARGE SCALE GENOMIC DNA]</scope>
    <source>
        <strain evidence="4 5">P124</strain>
    </source>
</reference>
<sequence length="327" mass="36304">MASVDVPSNRKDDTSSGQGDILMELMERMARMEANNAVLATENEALRMRVLHLEQQAGVMQARVEDLSMKVAVVRDTQLRNGPQRVFGIVELLEKILRHCPPDQLFLLQDVCHGFRSAIKSLPRLMTATFSNPKDVIQAGKQLPLRRQLQPSLQLNPFFAETWMPPKSDCSAINLRFRVSPALKVVYWVRDDLSATLSISLRGAKDLEPALKGLHTPLGRTYLTLPALPTSVRVTYPDRFGGRPKTEVVSSWRGGPLSGGDASAIAEVGPCTAFDMMRVAQILVRSHAAGERSWIQMEGVTGWAPKSATDEERRMLRTVQSRPSYSA</sequence>
<keyword evidence="1" id="KW-0175">Coiled coil</keyword>
<comment type="caution">
    <text evidence="4">The sequence shown here is derived from an EMBL/GenBank/DDBJ whole genome shotgun (WGS) entry which is preliminary data.</text>
</comment>
<gene>
    <name evidence="4" type="ORF">PRZ48_008895</name>
</gene>
<feature type="region of interest" description="Disordered" evidence="2">
    <location>
        <begin position="306"/>
        <end position="327"/>
    </location>
</feature>
<dbReference type="InterPro" id="IPR001810">
    <property type="entry name" value="F-box_dom"/>
</dbReference>
<feature type="coiled-coil region" evidence="1">
    <location>
        <begin position="22"/>
        <end position="49"/>
    </location>
</feature>
<evidence type="ECO:0000313" key="5">
    <source>
        <dbReference type="Proteomes" id="UP001305779"/>
    </source>
</evidence>
<protein>
    <recommendedName>
        <fullName evidence="3">F-box domain-containing protein</fullName>
    </recommendedName>
</protein>
<accession>A0ABR0EHI9</accession>
<dbReference type="EMBL" id="JAXOVC010000006">
    <property type="protein sequence ID" value="KAK4500706.1"/>
    <property type="molecule type" value="Genomic_DNA"/>
</dbReference>
<dbReference type="Proteomes" id="UP001305779">
    <property type="component" value="Unassembled WGS sequence"/>
</dbReference>
<organism evidence="4 5">
    <name type="scientific">Zasmidium cellare</name>
    <name type="common">Wine cellar mold</name>
    <name type="synonym">Racodium cellare</name>
    <dbReference type="NCBI Taxonomy" id="395010"/>
    <lineage>
        <taxon>Eukaryota</taxon>
        <taxon>Fungi</taxon>
        <taxon>Dikarya</taxon>
        <taxon>Ascomycota</taxon>
        <taxon>Pezizomycotina</taxon>
        <taxon>Dothideomycetes</taxon>
        <taxon>Dothideomycetidae</taxon>
        <taxon>Mycosphaerellales</taxon>
        <taxon>Mycosphaerellaceae</taxon>
        <taxon>Zasmidium</taxon>
    </lineage>
</organism>
<evidence type="ECO:0000313" key="4">
    <source>
        <dbReference type="EMBL" id="KAK4500706.1"/>
    </source>
</evidence>
<evidence type="ECO:0000259" key="3">
    <source>
        <dbReference type="Pfam" id="PF00646"/>
    </source>
</evidence>
<evidence type="ECO:0000256" key="2">
    <source>
        <dbReference type="SAM" id="MobiDB-lite"/>
    </source>
</evidence>